<feature type="transmembrane region" description="Helical" evidence="1">
    <location>
        <begin position="6"/>
        <end position="34"/>
    </location>
</feature>
<name>A0A1Z1LXX2_9CAUD</name>
<evidence type="ECO:0000313" key="2">
    <source>
        <dbReference type="EMBL" id="ARW57689.1"/>
    </source>
</evidence>
<protein>
    <submittedName>
        <fullName evidence="2">Uncharacterized protein</fullName>
    </submittedName>
</protein>
<proteinExistence type="predicted"/>
<dbReference type="KEGG" id="vg:40085675"/>
<reference evidence="2 3" key="1">
    <citation type="submission" date="2017-04" db="EMBL/GenBank/DDBJ databases">
        <title>Environmental T4-family bacteriophages evolve to escape abortive infection via multiple routes in a bacterial host employing altruistic suicide through Type III toxin-antitoxin systems.</title>
        <authorList>
            <person name="Chen B."/>
            <person name="Salmond G.P.C."/>
            <person name="Akusobi C."/>
            <person name="Fang X."/>
        </authorList>
    </citation>
    <scope>NUCLEOTIDE SEQUENCE [LARGE SCALE GENOMIC DNA]</scope>
</reference>
<dbReference type="Proteomes" id="UP000225148">
    <property type="component" value="Segment"/>
</dbReference>
<dbReference type="EMBL" id="MF036690">
    <property type="protein sequence ID" value="ARW57689.1"/>
    <property type="molecule type" value="Genomic_DNA"/>
</dbReference>
<keyword evidence="1" id="KW-1133">Transmembrane helix</keyword>
<accession>A0A1Z1LXX2</accession>
<dbReference type="RefSeq" id="YP_009609591.1">
    <property type="nucleotide sequence ID" value="NC_041996.1"/>
</dbReference>
<keyword evidence="1" id="KW-0812">Transmembrane</keyword>
<organism evidence="2 3">
    <name type="scientific">Serratia phage CHI14</name>
    <dbReference type="NCBI Taxonomy" id="2006941"/>
    <lineage>
        <taxon>Viruses</taxon>
        <taxon>Duplodnaviria</taxon>
        <taxon>Heunggongvirae</taxon>
        <taxon>Uroviricota</taxon>
        <taxon>Caudoviricetes</taxon>
        <taxon>Pantevenvirales</taxon>
        <taxon>Straboviridae</taxon>
        <taxon>Tevenvirinae</taxon>
        <taxon>Winklervirus</taxon>
        <taxon>Winklervirus chi14</taxon>
    </lineage>
</organism>
<evidence type="ECO:0000256" key="1">
    <source>
        <dbReference type="SAM" id="Phobius"/>
    </source>
</evidence>
<evidence type="ECO:0000313" key="3">
    <source>
        <dbReference type="Proteomes" id="UP000225148"/>
    </source>
</evidence>
<sequence length="46" mass="4838">MAFVISVLTIGLMVLFGSTWSIACASGLVLWAVLKLLAASLRTLLS</sequence>
<keyword evidence="1" id="KW-0472">Membrane</keyword>
<keyword evidence="3" id="KW-1185">Reference proteome</keyword>
<dbReference type="GeneID" id="40085675"/>